<keyword evidence="2" id="KW-1185">Reference proteome</keyword>
<proteinExistence type="predicted"/>
<protein>
    <recommendedName>
        <fullName evidence="3">DUF1795 domain-containing protein</fullName>
    </recommendedName>
</protein>
<evidence type="ECO:0000313" key="2">
    <source>
        <dbReference type="Proteomes" id="UP001368500"/>
    </source>
</evidence>
<accession>A0ABU9B6X7</accession>
<reference evidence="1 2" key="1">
    <citation type="submission" date="2024-04" db="EMBL/GenBank/DDBJ databases">
        <title>Novel species of the genus Ideonella isolated from streams.</title>
        <authorList>
            <person name="Lu H."/>
        </authorList>
    </citation>
    <scope>NUCLEOTIDE SEQUENCE [LARGE SCALE GENOMIC DNA]</scope>
    <source>
        <strain evidence="1 2">BYS139W</strain>
    </source>
</reference>
<comment type="caution">
    <text evidence="1">The sequence shown here is derived from an EMBL/GenBank/DDBJ whole genome shotgun (WGS) entry which is preliminary data.</text>
</comment>
<dbReference type="Proteomes" id="UP001368500">
    <property type="component" value="Unassembled WGS sequence"/>
</dbReference>
<sequence length="161" mass="17516">MLSGCAPVDDWREVRVGAAGLTVRFPCRPEREQRPWSPSAAPRPAELLSCRHQDALYAVFSAELAGPDEVRAALLRLPAVTATRWHARLVDERLAVPVGATPWPQSRWQHLQGQADAVGPVSVQMQVFGHGLAVHQVTVVTPERAASAAADTFLAGIRFVR</sequence>
<dbReference type="EMBL" id="JBBUTF010000001">
    <property type="protein sequence ID" value="MEK8024463.1"/>
    <property type="molecule type" value="Genomic_DNA"/>
</dbReference>
<dbReference type="RefSeq" id="WP_341372247.1">
    <property type="nucleotide sequence ID" value="NZ_JBBUTF010000001.1"/>
</dbReference>
<organism evidence="1 2">
    <name type="scientific">Pseudaquabacterium rugosum</name>
    <dbReference type="NCBI Taxonomy" id="2984194"/>
    <lineage>
        <taxon>Bacteria</taxon>
        <taxon>Pseudomonadati</taxon>
        <taxon>Pseudomonadota</taxon>
        <taxon>Betaproteobacteria</taxon>
        <taxon>Burkholderiales</taxon>
        <taxon>Sphaerotilaceae</taxon>
        <taxon>Pseudaquabacterium</taxon>
    </lineage>
</organism>
<evidence type="ECO:0000313" key="1">
    <source>
        <dbReference type="EMBL" id="MEK8024463.1"/>
    </source>
</evidence>
<gene>
    <name evidence="1" type="ORF">AACH11_00575</name>
</gene>
<evidence type="ECO:0008006" key="3">
    <source>
        <dbReference type="Google" id="ProtNLM"/>
    </source>
</evidence>
<name>A0ABU9B6X7_9BURK</name>